<sequence length="294" mass="30583">MARAAAGAPPGRRRGVRPAPAPKPAPEAAAMPVLRLDGFEGPLDLLLDLARAQRVDLARISIGALVEQYLALLALPGSAASLAQRGDWLVAASWLTLLKSRLLLPAATPEAGEGRRDAARLRDGLRQAARRAEARVQALALARWLEARPQLGAEIHARGQGAAEAAGGTGLGDLLDLLLACFDVYDAPAGRVPALSYAPPGRDTLALAEALARLGRRLEATPGGSLRLDRPPPEELAAPPLRRRSAVASTFLAALELARQGRAGLRQEQGFGALWLTGRAKAGAFPALAGKGAA</sequence>
<dbReference type="EMBL" id="PDNU01000011">
    <property type="protein sequence ID" value="PHK95375.1"/>
    <property type="molecule type" value="Genomic_DNA"/>
</dbReference>
<evidence type="ECO:0000256" key="1">
    <source>
        <dbReference type="ARBA" id="ARBA00044777"/>
    </source>
</evidence>
<reference evidence="4 5" key="1">
    <citation type="submission" date="2017-10" db="EMBL/GenBank/DDBJ databases">
        <authorList>
            <person name="Banno H."/>
            <person name="Chua N.-H."/>
        </authorList>
    </citation>
    <scope>NUCLEOTIDE SEQUENCE [LARGE SCALE GENOMIC DNA]</scope>
    <source>
        <strain evidence="4 5">YW11</strain>
    </source>
</reference>
<dbReference type="PANTHER" id="PTHR33969">
    <property type="entry name" value="SEGREGATION AND CONDENSATION PROTEIN A"/>
    <property type="match status" value="1"/>
</dbReference>
<dbReference type="InterPro" id="IPR003768">
    <property type="entry name" value="ScpA"/>
</dbReference>
<proteinExistence type="predicted"/>
<feature type="compositionally biased region" description="Low complexity" evidence="3">
    <location>
        <begin position="1"/>
        <end position="10"/>
    </location>
</feature>
<keyword evidence="5" id="KW-1185">Reference proteome</keyword>
<keyword evidence="2" id="KW-0175">Coiled coil</keyword>
<gene>
    <name evidence="4" type="ORF">CR162_08580</name>
</gene>
<evidence type="ECO:0000313" key="4">
    <source>
        <dbReference type="EMBL" id="PHK95375.1"/>
    </source>
</evidence>
<accession>A0A2C7AD62</accession>
<dbReference type="Proteomes" id="UP000223527">
    <property type="component" value="Unassembled WGS sequence"/>
</dbReference>
<feature type="coiled-coil region" evidence="2">
    <location>
        <begin position="115"/>
        <end position="142"/>
    </location>
</feature>
<protein>
    <recommendedName>
        <fullName evidence="1">Segregation and condensation protein A</fullName>
    </recommendedName>
</protein>
<evidence type="ECO:0000313" key="5">
    <source>
        <dbReference type="Proteomes" id="UP000223527"/>
    </source>
</evidence>
<dbReference type="Gene3D" id="6.10.250.2410">
    <property type="match status" value="1"/>
</dbReference>
<evidence type="ECO:0000256" key="3">
    <source>
        <dbReference type="SAM" id="MobiDB-lite"/>
    </source>
</evidence>
<feature type="region of interest" description="Disordered" evidence="3">
    <location>
        <begin position="1"/>
        <end position="26"/>
    </location>
</feature>
<organism evidence="4 5">
    <name type="scientific">Teichococcus rhizosphaerae</name>
    <dbReference type="NCBI Taxonomy" id="1335062"/>
    <lineage>
        <taxon>Bacteria</taxon>
        <taxon>Pseudomonadati</taxon>
        <taxon>Pseudomonadota</taxon>
        <taxon>Alphaproteobacteria</taxon>
        <taxon>Acetobacterales</taxon>
        <taxon>Roseomonadaceae</taxon>
        <taxon>Roseomonas</taxon>
    </lineage>
</organism>
<dbReference type="PANTHER" id="PTHR33969:SF2">
    <property type="entry name" value="SEGREGATION AND CONDENSATION PROTEIN A"/>
    <property type="match status" value="1"/>
</dbReference>
<comment type="caution">
    <text evidence="4">The sequence shown here is derived from an EMBL/GenBank/DDBJ whole genome shotgun (WGS) entry which is preliminary data.</text>
</comment>
<name>A0A2C7AD62_9PROT</name>
<dbReference type="AlphaFoldDB" id="A0A2C7AD62"/>
<evidence type="ECO:0000256" key="2">
    <source>
        <dbReference type="SAM" id="Coils"/>
    </source>
</evidence>